<evidence type="ECO:0000313" key="1">
    <source>
        <dbReference type="EMBL" id="DBA19791.1"/>
    </source>
</evidence>
<dbReference type="EMBL" id="DYDO01000008">
    <property type="protein sequence ID" value="DBA19791.1"/>
    <property type="molecule type" value="Genomic_DNA"/>
</dbReference>
<name>A0AAV3A5U5_PYXAD</name>
<organism evidence="1 2">
    <name type="scientific">Pyxicephalus adspersus</name>
    <name type="common">African bullfrog</name>
    <dbReference type="NCBI Taxonomy" id="30357"/>
    <lineage>
        <taxon>Eukaryota</taxon>
        <taxon>Metazoa</taxon>
        <taxon>Chordata</taxon>
        <taxon>Craniata</taxon>
        <taxon>Vertebrata</taxon>
        <taxon>Euteleostomi</taxon>
        <taxon>Amphibia</taxon>
        <taxon>Batrachia</taxon>
        <taxon>Anura</taxon>
        <taxon>Neobatrachia</taxon>
        <taxon>Ranoidea</taxon>
        <taxon>Pyxicephalidae</taxon>
        <taxon>Pyxicephalinae</taxon>
        <taxon>Pyxicephalus</taxon>
    </lineage>
</organism>
<proteinExistence type="predicted"/>
<evidence type="ECO:0008006" key="3">
    <source>
        <dbReference type="Google" id="ProtNLM"/>
    </source>
</evidence>
<dbReference type="AlphaFoldDB" id="A0AAV3A5U5"/>
<protein>
    <recommendedName>
        <fullName evidence="3">Secreted protein</fullName>
    </recommendedName>
</protein>
<evidence type="ECO:0000313" key="2">
    <source>
        <dbReference type="Proteomes" id="UP001181693"/>
    </source>
</evidence>
<sequence length="85" mass="10289">MKPKPLLFDRWWQCFCAVLLYLGVGLLTHGATSEDLNWCRLQIFFFFLYHHFEHYKWFQLKKKIRLCARFLQSLESCLHGCFAKA</sequence>
<comment type="caution">
    <text evidence="1">The sequence shown here is derived from an EMBL/GenBank/DDBJ whole genome shotgun (WGS) entry which is preliminary data.</text>
</comment>
<reference evidence="1" key="1">
    <citation type="thesis" date="2020" institute="ProQuest LLC" country="789 East Eisenhower Parkway, Ann Arbor, MI, USA">
        <title>Comparative Genomics and Chromosome Evolution.</title>
        <authorList>
            <person name="Mudd A.B."/>
        </authorList>
    </citation>
    <scope>NUCLEOTIDE SEQUENCE</scope>
    <source>
        <strain evidence="1">1538</strain>
        <tissue evidence="1">Blood</tissue>
    </source>
</reference>
<accession>A0AAV3A5U5</accession>
<keyword evidence="2" id="KW-1185">Reference proteome</keyword>
<dbReference type="Proteomes" id="UP001181693">
    <property type="component" value="Unassembled WGS sequence"/>
</dbReference>
<gene>
    <name evidence="1" type="ORF">GDO54_015568</name>
</gene>